<dbReference type="AlphaFoldDB" id="A0A850ETX7"/>
<sequence length="139" mass="16384">MNLHIHNESNSAHQSYIKNKIFEFNMLHFPDDLKGRYQAVNLFLKDEDGQIYGGLVGEICWNWLEIEYLFVNEDLRKLGIGKTLMLEAERIAKEKECEFLKVDTLSFQALDFYKKLGFEVFGTLENAGRHTHYYLKKDI</sequence>
<name>A0A850ETX7_9BACL</name>
<reference evidence="2" key="1">
    <citation type="submission" date="2020-06" db="EMBL/GenBank/DDBJ databases">
        <title>Paenibacillus sp. nov., isolated from soil.</title>
        <authorList>
            <person name="Seo Y.L."/>
        </authorList>
    </citation>
    <scope>NUCLEOTIDE SEQUENCE [LARGE SCALE GENOMIC DNA]</scope>
    <source>
        <strain evidence="2">JW14</strain>
    </source>
</reference>
<dbReference type="Gene3D" id="3.40.630.30">
    <property type="match status" value="1"/>
</dbReference>
<proteinExistence type="predicted"/>
<dbReference type="GO" id="GO:0016747">
    <property type="term" value="F:acyltransferase activity, transferring groups other than amino-acyl groups"/>
    <property type="evidence" value="ECO:0007669"/>
    <property type="project" value="InterPro"/>
</dbReference>
<comment type="caution">
    <text evidence="2">The sequence shown here is derived from an EMBL/GenBank/DDBJ whole genome shotgun (WGS) entry which is preliminary data.</text>
</comment>
<organism evidence="2 3">
    <name type="scientific">Paenibacillus agri</name>
    <dbReference type="NCBI Taxonomy" id="2744309"/>
    <lineage>
        <taxon>Bacteria</taxon>
        <taxon>Bacillati</taxon>
        <taxon>Bacillota</taxon>
        <taxon>Bacilli</taxon>
        <taxon>Bacillales</taxon>
        <taxon>Paenibacillaceae</taxon>
        <taxon>Paenibacillus</taxon>
    </lineage>
</organism>
<dbReference type="InterPro" id="IPR016181">
    <property type="entry name" value="Acyl_CoA_acyltransferase"/>
</dbReference>
<evidence type="ECO:0000313" key="2">
    <source>
        <dbReference type="EMBL" id="NUU64305.1"/>
    </source>
</evidence>
<dbReference type="RefSeq" id="WP_175374629.1">
    <property type="nucleotide sequence ID" value="NZ_JABWCS010000221.1"/>
</dbReference>
<accession>A0A850ETX7</accession>
<dbReference type="SUPFAM" id="SSF55729">
    <property type="entry name" value="Acyl-CoA N-acyltransferases (Nat)"/>
    <property type="match status" value="1"/>
</dbReference>
<dbReference type="CDD" id="cd04301">
    <property type="entry name" value="NAT_SF"/>
    <property type="match status" value="1"/>
</dbReference>
<dbReference type="PROSITE" id="PS51186">
    <property type="entry name" value="GNAT"/>
    <property type="match status" value="1"/>
</dbReference>
<evidence type="ECO:0000313" key="3">
    <source>
        <dbReference type="Proteomes" id="UP000564806"/>
    </source>
</evidence>
<dbReference type="InterPro" id="IPR000182">
    <property type="entry name" value="GNAT_dom"/>
</dbReference>
<protein>
    <submittedName>
        <fullName evidence="2">GNAT family N-acetyltransferase</fullName>
    </submittedName>
</protein>
<dbReference type="Proteomes" id="UP000564806">
    <property type="component" value="Unassembled WGS sequence"/>
</dbReference>
<evidence type="ECO:0000259" key="1">
    <source>
        <dbReference type="PROSITE" id="PS51186"/>
    </source>
</evidence>
<dbReference type="Pfam" id="PF00583">
    <property type="entry name" value="Acetyltransf_1"/>
    <property type="match status" value="1"/>
</dbReference>
<gene>
    <name evidence="2" type="ORF">HPT30_28525</name>
</gene>
<feature type="domain" description="N-acetyltransferase" evidence="1">
    <location>
        <begin position="1"/>
        <end position="139"/>
    </location>
</feature>
<keyword evidence="3" id="KW-1185">Reference proteome</keyword>
<keyword evidence="2" id="KW-0808">Transferase</keyword>
<dbReference type="EMBL" id="JABWCS010000221">
    <property type="protein sequence ID" value="NUU64305.1"/>
    <property type="molecule type" value="Genomic_DNA"/>
</dbReference>